<evidence type="ECO:0000256" key="2">
    <source>
        <dbReference type="ARBA" id="ARBA00022692"/>
    </source>
</evidence>
<sequence length="277" mass="30381">MADDHITPTANILGTIGTVLWCMQLLPQIWKNYRTKSTEGLGAMMLIWAFSGVPMAIYAIIQKLNIPIQAQAIIFTALSLVTWGQCLLYHHKLSVWKSIVLPLLLGTVFACIEVGVVLGFGPSHDAGNEGPTMAIGIIAAVLLAGGLLPPYWEIWKRRGEVIGISYRMLSIDSLGGIFSLLSLFAQKGEFDVVAGVQFCVVVFLESGIMVLGAIWKLRCYLRGRKEKDVEGQSEVVQGVKLLLSTYISSVLCIALNPMLHMCFHDASELSILFVRVE</sequence>
<proteinExistence type="predicted"/>
<feature type="transmembrane region" description="Helical" evidence="5">
    <location>
        <begin position="100"/>
        <end position="121"/>
    </location>
</feature>
<dbReference type="PANTHER" id="PTHR16201">
    <property type="entry name" value="SEVEN TRANSMEMBRANE PROTEIN 1-RELATED"/>
    <property type="match status" value="1"/>
</dbReference>
<name>A0A3N4I7T4_ASCIM</name>
<dbReference type="GO" id="GO:0016020">
    <property type="term" value="C:membrane"/>
    <property type="evidence" value="ECO:0007669"/>
    <property type="project" value="UniProtKB-SubCell"/>
</dbReference>
<keyword evidence="2 5" id="KW-0812">Transmembrane</keyword>
<feature type="transmembrane region" description="Helical" evidence="5">
    <location>
        <begin position="42"/>
        <end position="61"/>
    </location>
</feature>
<evidence type="ECO:0000256" key="5">
    <source>
        <dbReference type="SAM" id="Phobius"/>
    </source>
</evidence>
<feature type="transmembrane region" description="Helical" evidence="5">
    <location>
        <begin position="12"/>
        <end position="30"/>
    </location>
</feature>
<evidence type="ECO:0000313" key="7">
    <source>
        <dbReference type="Proteomes" id="UP000275078"/>
    </source>
</evidence>
<feature type="transmembrane region" description="Helical" evidence="5">
    <location>
        <begin position="133"/>
        <end position="152"/>
    </location>
</feature>
<dbReference type="PANTHER" id="PTHR16201:SF37">
    <property type="entry name" value="PQ-LOOP REPEAT-CONTAINING PROTEIN"/>
    <property type="match status" value="1"/>
</dbReference>
<accession>A0A3N4I7T4</accession>
<feature type="transmembrane region" description="Helical" evidence="5">
    <location>
        <begin position="67"/>
        <end position="88"/>
    </location>
</feature>
<keyword evidence="4 5" id="KW-0472">Membrane</keyword>
<dbReference type="Proteomes" id="UP000275078">
    <property type="component" value="Unassembled WGS sequence"/>
</dbReference>
<dbReference type="EMBL" id="ML119673">
    <property type="protein sequence ID" value="RPA82143.1"/>
    <property type="molecule type" value="Genomic_DNA"/>
</dbReference>
<dbReference type="InterPro" id="IPR051415">
    <property type="entry name" value="LAAT-1"/>
</dbReference>
<comment type="subcellular location">
    <subcellularLocation>
        <location evidence="1">Membrane</location>
        <topology evidence="1">Multi-pass membrane protein</topology>
    </subcellularLocation>
</comment>
<feature type="transmembrane region" description="Helical" evidence="5">
    <location>
        <begin position="164"/>
        <end position="186"/>
    </location>
</feature>
<dbReference type="AlphaFoldDB" id="A0A3N4I7T4"/>
<dbReference type="Pfam" id="PF04193">
    <property type="entry name" value="PQ-loop"/>
    <property type="match status" value="2"/>
</dbReference>
<gene>
    <name evidence="6" type="ORF">BJ508DRAFT_318124</name>
</gene>
<feature type="transmembrane region" description="Helical" evidence="5">
    <location>
        <begin position="192"/>
        <end position="215"/>
    </location>
</feature>
<reference evidence="6 7" key="1">
    <citation type="journal article" date="2018" name="Nat. Ecol. Evol.">
        <title>Pezizomycetes genomes reveal the molecular basis of ectomycorrhizal truffle lifestyle.</title>
        <authorList>
            <person name="Murat C."/>
            <person name="Payen T."/>
            <person name="Noel B."/>
            <person name="Kuo A."/>
            <person name="Morin E."/>
            <person name="Chen J."/>
            <person name="Kohler A."/>
            <person name="Krizsan K."/>
            <person name="Balestrini R."/>
            <person name="Da Silva C."/>
            <person name="Montanini B."/>
            <person name="Hainaut M."/>
            <person name="Levati E."/>
            <person name="Barry K.W."/>
            <person name="Belfiori B."/>
            <person name="Cichocki N."/>
            <person name="Clum A."/>
            <person name="Dockter R.B."/>
            <person name="Fauchery L."/>
            <person name="Guy J."/>
            <person name="Iotti M."/>
            <person name="Le Tacon F."/>
            <person name="Lindquist E.A."/>
            <person name="Lipzen A."/>
            <person name="Malagnac F."/>
            <person name="Mello A."/>
            <person name="Molinier V."/>
            <person name="Miyauchi S."/>
            <person name="Poulain J."/>
            <person name="Riccioni C."/>
            <person name="Rubini A."/>
            <person name="Sitrit Y."/>
            <person name="Splivallo R."/>
            <person name="Traeger S."/>
            <person name="Wang M."/>
            <person name="Zifcakova L."/>
            <person name="Wipf D."/>
            <person name="Zambonelli A."/>
            <person name="Paolocci F."/>
            <person name="Nowrousian M."/>
            <person name="Ottonello S."/>
            <person name="Baldrian P."/>
            <person name="Spatafora J.W."/>
            <person name="Henrissat B."/>
            <person name="Nagy L.G."/>
            <person name="Aury J.M."/>
            <person name="Wincker P."/>
            <person name="Grigoriev I.V."/>
            <person name="Bonfante P."/>
            <person name="Martin F.M."/>
        </authorList>
    </citation>
    <scope>NUCLEOTIDE SEQUENCE [LARGE SCALE GENOMIC DNA]</scope>
    <source>
        <strain evidence="6 7">RN42</strain>
    </source>
</reference>
<dbReference type="OrthoDB" id="407617at2759"/>
<evidence type="ECO:0000256" key="1">
    <source>
        <dbReference type="ARBA" id="ARBA00004141"/>
    </source>
</evidence>
<evidence type="ECO:0000313" key="6">
    <source>
        <dbReference type="EMBL" id="RPA82143.1"/>
    </source>
</evidence>
<evidence type="ECO:0000256" key="3">
    <source>
        <dbReference type="ARBA" id="ARBA00022989"/>
    </source>
</evidence>
<keyword evidence="3 5" id="KW-1133">Transmembrane helix</keyword>
<dbReference type="InterPro" id="IPR006603">
    <property type="entry name" value="PQ-loop_rpt"/>
</dbReference>
<dbReference type="SMART" id="SM00679">
    <property type="entry name" value="CTNS"/>
    <property type="match status" value="2"/>
</dbReference>
<dbReference type="Gene3D" id="1.20.1280.290">
    <property type="match status" value="2"/>
</dbReference>
<protein>
    <recommendedName>
        <fullName evidence="8">PQ loop repeat protein</fullName>
    </recommendedName>
</protein>
<evidence type="ECO:0000256" key="4">
    <source>
        <dbReference type="ARBA" id="ARBA00023136"/>
    </source>
</evidence>
<organism evidence="6 7">
    <name type="scientific">Ascobolus immersus RN42</name>
    <dbReference type="NCBI Taxonomy" id="1160509"/>
    <lineage>
        <taxon>Eukaryota</taxon>
        <taxon>Fungi</taxon>
        <taxon>Dikarya</taxon>
        <taxon>Ascomycota</taxon>
        <taxon>Pezizomycotina</taxon>
        <taxon>Pezizomycetes</taxon>
        <taxon>Pezizales</taxon>
        <taxon>Ascobolaceae</taxon>
        <taxon>Ascobolus</taxon>
    </lineage>
</organism>
<keyword evidence="7" id="KW-1185">Reference proteome</keyword>
<evidence type="ECO:0008006" key="8">
    <source>
        <dbReference type="Google" id="ProtNLM"/>
    </source>
</evidence>